<evidence type="ECO:0000256" key="6">
    <source>
        <dbReference type="RuleBase" id="RU362006"/>
    </source>
</evidence>
<protein>
    <recommendedName>
        <fullName evidence="6">Receptor expression-enhancing protein</fullName>
    </recommendedName>
</protein>
<evidence type="ECO:0000313" key="8">
    <source>
        <dbReference type="Proteomes" id="UP001159427"/>
    </source>
</evidence>
<reference evidence="7 8" key="1">
    <citation type="submission" date="2022-05" db="EMBL/GenBank/DDBJ databases">
        <authorList>
            <consortium name="Genoscope - CEA"/>
            <person name="William W."/>
        </authorList>
    </citation>
    <scope>NUCLEOTIDE SEQUENCE [LARGE SCALE GENOMIC DNA]</scope>
</reference>
<sequence length="195" mass="22199">MSTSETINTGKEKLDNWLHQKNYFTDVLEKIEQKTGVKRIYQFLGLVGIFALYLVFGYGADLIVTVLGFAYPAYQSVKAVESETKEDDTQWLIYWVVFGVFNIVEFFSDILLSWFPLYFLVKLIFLCWCMAPVSWNGANTLYHKVIKPFVLKHQSQIDKALDKVGEKVDAVAKEAKDAATEAAIRAATESDKKDS</sequence>
<comment type="subcellular location">
    <subcellularLocation>
        <location evidence="1 6">Membrane</location>
        <topology evidence="1 6">Multi-pass membrane protein</topology>
    </subcellularLocation>
</comment>
<evidence type="ECO:0000313" key="7">
    <source>
        <dbReference type="EMBL" id="CAH3191397.1"/>
    </source>
</evidence>
<dbReference type="Proteomes" id="UP001159427">
    <property type="component" value="Unassembled WGS sequence"/>
</dbReference>
<keyword evidence="3 6" id="KW-0812">Transmembrane</keyword>
<comment type="similarity">
    <text evidence="2 6">Belongs to the DP1 family.</text>
</comment>
<name>A0ABN8SIM6_9CNID</name>
<feature type="transmembrane region" description="Helical" evidence="6">
    <location>
        <begin position="91"/>
        <end position="108"/>
    </location>
</feature>
<evidence type="ECO:0000256" key="5">
    <source>
        <dbReference type="ARBA" id="ARBA00023136"/>
    </source>
</evidence>
<dbReference type="InterPro" id="IPR004345">
    <property type="entry name" value="TB2_DP1_HVA22"/>
</dbReference>
<proteinExistence type="inferred from homology"/>
<feature type="transmembrane region" description="Helical" evidence="6">
    <location>
        <begin position="115"/>
        <end position="135"/>
    </location>
</feature>
<dbReference type="Pfam" id="PF03134">
    <property type="entry name" value="TB2_DP1_HVA22"/>
    <property type="match status" value="1"/>
</dbReference>
<comment type="caution">
    <text evidence="7">The sequence shown here is derived from an EMBL/GenBank/DDBJ whole genome shotgun (WGS) entry which is preliminary data.</text>
</comment>
<dbReference type="PANTHER" id="PTHR12300:SF161">
    <property type="entry name" value="RECEPTOR EXPRESSION-ENHANCING PROTEIN"/>
    <property type="match status" value="1"/>
</dbReference>
<feature type="transmembrane region" description="Helical" evidence="6">
    <location>
        <begin position="43"/>
        <end position="71"/>
    </location>
</feature>
<evidence type="ECO:0000256" key="4">
    <source>
        <dbReference type="ARBA" id="ARBA00022989"/>
    </source>
</evidence>
<keyword evidence="8" id="KW-1185">Reference proteome</keyword>
<organism evidence="7 8">
    <name type="scientific">Porites evermanni</name>
    <dbReference type="NCBI Taxonomy" id="104178"/>
    <lineage>
        <taxon>Eukaryota</taxon>
        <taxon>Metazoa</taxon>
        <taxon>Cnidaria</taxon>
        <taxon>Anthozoa</taxon>
        <taxon>Hexacorallia</taxon>
        <taxon>Scleractinia</taxon>
        <taxon>Fungiina</taxon>
        <taxon>Poritidae</taxon>
        <taxon>Porites</taxon>
    </lineage>
</organism>
<keyword evidence="5 6" id="KW-0472">Membrane</keyword>
<gene>
    <name evidence="7" type="ORF">PEVE_00021819</name>
</gene>
<evidence type="ECO:0000256" key="1">
    <source>
        <dbReference type="ARBA" id="ARBA00004141"/>
    </source>
</evidence>
<dbReference type="PANTHER" id="PTHR12300">
    <property type="entry name" value="HVA22-LIKE PROTEINS"/>
    <property type="match status" value="1"/>
</dbReference>
<evidence type="ECO:0000256" key="2">
    <source>
        <dbReference type="ARBA" id="ARBA00008573"/>
    </source>
</evidence>
<evidence type="ECO:0000256" key="3">
    <source>
        <dbReference type="ARBA" id="ARBA00022692"/>
    </source>
</evidence>
<keyword evidence="4 6" id="KW-1133">Transmembrane helix</keyword>
<dbReference type="EMBL" id="CALNXI010002914">
    <property type="protein sequence ID" value="CAH3191397.1"/>
    <property type="molecule type" value="Genomic_DNA"/>
</dbReference>
<accession>A0ABN8SIM6</accession>